<name>A0A139SLC7_9GAMM</name>
<gene>
    <name evidence="1" type="ORF">AXE65_06395</name>
</gene>
<proteinExistence type="predicted"/>
<comment type="caution">
    <text evidence="1">The sequence shown here is derived from an EMBL/GenBank/DDBJ whole genome shotgun (WGS) entry which is preliminary data.</text>
</comment>
<dbReference type="InterPro" id="IPR012902">
    <property type="entry name" value="N_methyl_site"/>
</dbReference>
<dbReference type="AlphaFoldDB" id="A0A139SLC7"/>
<dbReference type="NCBIfam" id="TIGR02532">
    <property type="entry name" value="IV_pilin_GFxxxE"/>
    <property type="match status" value="1"/>
</dbReference>
<organism evidence="1 2">
    <name type="scientific">Ventosimonas gracilis</name>
    <dbReference type="NCBI Taxonomy" id="1680762"/>
    <lineage>
        <taxon>Bacteria</taxon>
        <taxon>Pseudomonadati</taxon>
        <taxon>Pseudomonadota</taxon>
        <taxon>Gammaproteobacteria</taxon>
        <taxon>Pseudomonadales</taxon>
        <taxon>Ventosimonadaceae</taxon>
        <taxon>Ventosimonas</taxon>
    </lineage>
</organism>
<dbReference type="Pfam" id="PF07963">
    <property type="entry name" value="N_methyl"/>
    <property type="match status" value="1"/>
</dbReference>
<evidence type="ECO:0008006" key="3">
    <source>
        <dbReference type="Google" id="ProtNLM"/>
    </source>
</evidence>
<keyword evidence="2" id="KW-1185">Reference proteome</keyword>
<dbReference type="SUPFAM" id="SSF54523">
    <property type="entry name" value="Pili subunits"/>
    <property type="match status" value="1"/>
</dbReference>
<sequence length="205" mass="21112">MKSITARRQRGVTLTETLLVLGVAAILAAAAYRAYAVANNDARNNDLSNGTLALVGKIKQVWGTDGNYSGIDGNDAADALFNSGVLPSQFRREGKGNSAKIKDLHGYDVSFNGIEGAFAIGFTNLSKEACVLLASALSGVAHSVYVGRARATTNSASGTINVAGGKEYKGPNIDTDSGLDNTALSDTAGCGVSSAANRKLIALIR</sequence>
<accession>A0A139SLC7</accession>
<evidence type="ECO:0000313" key="2">
    <source>
        <dbReference type="Proteomes" id="UP000072660"/>
    </source>
</evidence>
<reference evidence="1 2" key="1">
    <citation type="submission" date="2016-02" db="EMBL/GenBank/DDBJ databases">
        <authorList>
            <person name="Wen L."/>
            <person name="He K."/>
            <person name="Yang H."/>
        </authorList>
    </citation>
    <scope>NUCLEOTIDE SEQUENCE [LARGE SCALE GENOMIC DNA]</scope>
    <source>
        <strain evidence="1 2">CV58</strain>
    </source>
</reference>
<protein>
    <recommendedName>
        <fullName evidence="3">Prepilin-type N-terminal cleavage/methylation domain-containing protein</fullName>
    </recommendedName>
</protein>
<dbReference type="Gene3D" id="3.30.1690.10">
    <property type="entry name" value="TcpA-like pilin"/>
    <property type="match status" value="1"/>
</dbReference>
<dbReference type="Proteomes" id="UP000072660">
    <property type="component" value="Unassembled WGS sequence"/>
</dbReference>
<dbReference type="InterPro" id="IPR045584">
    <property type="entry name" value="Pilin-like"/>
</dbReference>
<dbReference type="RefSeq" id="WP_068392472.1">
    <property type="nucleotide sequence ID" value="NZ_LSZO01000200.1"/>
</dbReference>
<evidence type="ECO:0000313" key="1">
    <source>
        <dbReference type="EMBL" id="KXU35361.1"/>
    </source>
</evidence>
<dbReference type="EMBL" id="LSZO01000200">
    <property type="protein sequence ID" value="KXU35361.1"/>
    <property type="molecule type" value="Genomic_DNA"/>
</dbReference>